<sequence>MKKLLPILPVLALFAVTSCKKQAGPEETLPNNTEKAAPDGFAYNTTRQIKVNVRLLTRTNQPVAKVLVSIYGMETQAKGTALTTVMSDEDGYVRTTLNVPTAMKEVVIDPAYVGLARFVQAYIGGDQSVSAIIGGPTGYSGNISLQKTAATDVPLKSASPLTAATQYVYDKTKFDNLGRPLVREAVDNIDFASLMEQINHTLPESKVAQEKYLATEAPTDLTITKTADVWITFIHEGADYRNSLGYYTYPTGQKPRTEADISTVHLVLPNASLAGARGEGSMVQGDKVKIGRFAPGTSIGFVLLQNAYRNDGSVDFNAQKFYTNEELNPENGKLKRHNVLLNNSGQKTFIVGFEDINRTAGQGSDQDFNDLMFYAQSNPVEAISPEDIPFLDDKIEDTDGDGIPDESDAYPNDPERAYNRYYPSESVWGTLAFEDQWPIVADYDMNDLVVSYRYKFAISASNKVKDLTAEYKPLAAGASFQNGFGVALTGLAPSQVAAVTGSSISAGSYIQLDANGLEKGHNEAVIIAFDNYRNLFGTNATMVNTQTASQKITGSPVTLNILFSTPQSDEFTASAPFNPFMISKLERGREVHLVNYKPTALANTALFGKEGDTSNPATGRFYMTADNRPFAIDIYGSFLYPVETRSISSAYLNFDAWARSGGASFADWHYNTAAGYRNHANIYTK</sequence>
<accession>A0A2T3HLQ4</accession>
<dbReference type="EMBL" id="PYLS01000005">
    <property type="protein sequence ID" value="PST83370.1"/>
    <property type="molecule type" value="Genomic_DNA"/>
</dbReference>
<gene>
    <name evidence="4" type="ORF">C7T94_12395</name>
</gene>
<evidence type="ECO:0008006" key="6">
    <source>
        <dbReference type="Google" id="ProtNLM"/>
    </source>
</evidence>
<feature type="domain" description="DUF4842" evidence="3">
    <location>
        <begin position="462"/>
        <end position="669"/>
    </location>
</feature>
<dbReference type="RefSeq" id="WP_107215630.1">
    <property type="nucleotide sequence ID" value="NZ_KZ686269.1"/>
</dbReference>
<keyword evidence="1" id="KW-0732">Signal</keyword>
<evidence type="ECO:0000256" key="1">
    <source>
        <dbReference type="SAM" id="SignalP"/>
    </source>
</evidence>
<dbReference type="OrthoDB" id="1204817at2"/>
<name>A0A2T3HLQ4_9SPHI</name>
<dbReference type="Pfam" id="PF16130">
    <property type="entry name" value="DUF4842"/>
    <property type="match status" value="1"/>
</dbReference>
<protein>
    <recommendedName>
        <fullName evidence="6">LruC domain-containing protein</fullName>
    </recommendedName>
</protein>
<evidence type="ECO:0000259" key="3">
    <source>
        <dbReference type="Pfam" id="PF16130"/>
    </source>
</evidence>
<reference evidence="4 5" key="1">
    <citation type="submission" date="2018-03" db="EMBL/GenBank/DDBJ databases">
        <authorList>
            <person name="Keele B.F."/>
        </authorList>
    </citation>
    <scope>NUCLEOTIDE SEQUENCE [LARGE SCALE GENOMIC DNA]</scope>
    <source>
        <strain evidence="4 5">YL28-9</strain>
    </source>
</reference>
<feature type="domain" description="DUF4114" evidence="2">
    <location>
        <begin position="293"/>
        <end position="378"/>
    </location>
</feature>
<dbReference type="NCBIfam" id="TIGR04456">
    <property type="entry name" value="LruC_dom"/>
    <property type="match status" value="1"/>
</dbReference>
<feature type="signal peptide" evidence="1">
    <location>
        <begin position="1"/>
        <end position="23"/>
    </location>
</feature>
<dbReference type="Proteomes" id="UP000240912">
    <property type="component" value="Unassembled WGS sequence"/>
</dbReference>
<dbReference type="Pfam" id="PF13448">
    <property type="entry name" value="DUF4114"/>
    <property type="match status" value="1"/>
</dbReference>
<dbReference type="InterPro" id="IPR032295">
    <property type="entry name" value="DUF4842"/>
</dbReference>
<dbReference type="PROSITE" id="PS51257">
    <property type="entry name" value="PROKAR_LIPOPROTEIN"/>
    <property type="match status" value="1"/>
</dbReference>
<organism evidence="4 5">
    <name type="scientific">Pedobacter yulinensis</name>
    <dbReference type="NCBI Taxonomy" id="2126353"/>
    <lineage>
        <taxon>Bacteria</taxon>
        <taxon>Pseudomonadati</taxon>
        <taxon>Bacteroidota</taxon>
        <taxon>Sphingobacteriia</taxon>
        <taxon>Sphingobacteriales</taxon>
        <taxon>Sphingobacteriaceae</taxon>
        <taxon>Pedobacter</taxon>
    </lineage>
</organism>
<evidence type="ECO:0000313" key="4">
    <source>
        <dbReference type="EMBL" id="PST83370.1"/>
    </source>
</evidence>
<dbReference type="InterPro" id="IPR025193">
    <property type="entry name" value="DUF4114"/>
</dbReference>
<dbReference type="AlphaFoldDB" id="A0A2T3HLQ4"/>
<comment type="caution">
    <text evidence="4">The sequence shown here is derived from an EMBL/GenBank/DDBJ whole genome shotgun (WGS) entry which is preliminary data.</text>
</comment>
<evidence type="ECO:0000259" key="2">
    <source>
        <dbReference type="Pfam" id="PF13448"/>
    </source>
</evidence>
<feature type="chain" id="PRO_5015724349" description="LruC domain-containing protein" evidence="1">
    <location>
        <begin position="24"/>
        <end position="685"/>
    </location>
</feature>
<keyword evidence="5" id="KW-1185">Reference proteome</keyword>
<evidence type="ECO:0000313" key="5">
    <source>
        <dbReference type="Proteomes" id="UP000240912"/>
    </source>
</evidence>
<proteinExistence type="predicted"/>
<dbReference type="InterPro" id="IPR031025">
    <property type="entry name" value="LruC_dom"/>
</dbReference>